<dbReference type="InterPro" id="IPR018247">
    <property type="entry name" value="EF_Hand_1_Ca_BS"/>
</dbReference>
<evidence type="ECO:0000256" key="1">
    <source>
        <dbReference type="SAM" id="MobiDB-lite"/>
    </source>
</evidence>
<evidence type="ECO:0000256" key="2">
    <source>
        <dbReference type="SAM" id="SignalP"/>
    </source>
</evidence>
<evidence type="ECO:0000313" key="5">
    <source>
        <dbReference type="Proteomes" id="UP001230685"/>
    </source>
</evidence>
<accession>A0ABT9EHJ3</accession>
<dbReference type="Proteomes" id="UP001230685">
    <property type="component" value="Unassembled WGS sequence"/>
</dbReference>
<feature type="signal peptide" evidence="2">
    <location>
        <begin position="1"/>
        <end position="23"/>
    </location>
</feature>
<name>A0ABT9EHJ3_9SPHN</name>
<feature type="region of interest" description="Disordered" evidence="1">
    <location>
        <begin position="113"/>
        <end position="155"/>
    </location>
</feature>
<dbReference type="PROSITE" id="PS00018">
    <property type="entry name" value="EF_HAND_1"/>
    <property type="match status" value="3"/>
</dbReference>
<evidence type="ECO:0000313" key="4">
    <source>
        <dbReference type="EMBL" id="MDP1026433.1"/>
    </source>
</evidence>
<protein>
    <submittedName>
        <fullName evidence="4">EF-hand domain-containing protein</fullName>
    </submittedName>
</protein>
<comment type="caution">
    <text evidence="4">The sequence shown here is derived from an EMBL/GenBank/DDBJ whole genome shotgun (WGS) entry which is preliminary data.</text>
</comment>
<dbReference type="EMBL" id="JAUUDS010000001">
    <property type="protein sequence ID" value="MDP1026433.1"/>
    <property type="molecule type" value="Genomic_DNA"/>
</dbReference>
<gene>
    <name evidence="4" type="ORF">Q5H91_04350</name>
</gene>
<feature type="chain" id="PRO_5047138963" evidence="2">
    <location>
        <begin position="24"/>
        <end position="155"/>
    </location>
</feature>
<evidence type="ECO:0000259" key="3">
    <source>
        <dbReference type="PROSITE" id="PS50222"/>
    </source>
</evidence>
<dbReference type="CDD" id="cd00051">
    <property type="entry name" value="EFh"/>
    <property type="match status" value="1"/>
</dbReference>
<dbReference type="InterPro" id="IPR002048">
    <property type="entry name" value="EF_hand_dom"/>
</dbReference>
<dbReference type="Gene3D" id="1.10.238.10">
    <property type="entry name" value="EF-hand"/>
    <property type="match status" value="1"/>
</dbReference>
<dbReference type="InterPro" id="IPR011992">
    <property type="entry name" value="EF-hand-dom_pair"/>
</dbReference>
<dbReference type="RefSeq" id="WP_305172388.1">
    <property type="nucleotide sequence ID" value="NZ_JAUUDS010000001.1"/>
</dbReference>
<keyword evidence="5" id="KW-1185">Reference proteome</keyword>
<dbReference type="SUPFAM" id="SSF47473">
    <property type="entry name" value="EF-hand"/>
    <property type="match status" value="1"/>
</dbReference>
<feature type="domain" description="EF-hand" evidence="3">
    <location>
        <begin position="56"/>
        <end position="91"/>
    </location>
</feature>
<proteinExistence type="predicted"/>
<reference evidence="4 5" key="1">
    <citation type="submission" date="2023-07" db="EMBL/GenBank/DDBJ databases">
        <authorList>
            <person name="Kim M.K."/>
        </authorList>
    </citation>
    <scope>NUCLEOTIDE SEQUENCE [LARGE SCALE GENOMIC DNA]</scope>
    <source>
        <strain evidence="4 5">KR1UV-12</strain>
    </source>
</reference>
<dbReference type="PROSITE" id="PS50222">
    <property type="entry name" value="EF_HAND_2"/>
    <property type="match status" value="1"/>
</dbReference>
<keyword evidence="2" id="KW-0732">Signal</keyword>
<sequence>MWRYLAGGGAGLAAIAAGALVWANRDAAPAAVLPPQPEGVTAASDGPLPDTVPEATAKTREEKRFGRYDKDRDGRITREEYLASRRKAYAKLDTNGDGQLSFDEWAAKTTAKFTTADRDRSGSMSPAEFATTAVKRKPVRTTPCPPAATAPAGEG</sequence>
<organism evidence="4 5">
    <name type="scientific">Sphingomonas aurea</name>
    <dbReference type="NCBI Taxonomy" id="3063994"/>
    <lineage>
        <taxon>Bacteria</taxon>
        <taxon>Pseudomonadati</taxon>
        <taxon>Pseudomonadota</taxon>
        <taxon>Alphaproteobacteria</taxon>
        <taxon>Sphingomonadales</taxon>
        <taxon>Sphingomonadaceae</taxon>
        <taxon>Sphingomonas</taxon>
    </lineage>
</organism>
<feature type="region of interest" description="Disordered" evidence="1">
    <location>
        <begin position="34"/>
        <end position="55"/>
    </location>
</feature>
<dbReference type="Pfam" id="PF13202">
    <property type="entry name" value="EF-hand_5"/>
    <property type="match status" value="2"/>
</dbReference>